<dbReference type="AlphaFoldDB" id="E9G9C7"/>
<dbReference type="PANTHER" id="PTHR30531">
    <property type="entry name" value="FLAGELLAR BIOSYNTHETIC PROTEIN FLHB"/>
    <property type="match status" value="1"/>
</dbReference>
<sequence>MVEFLKGFGKLVIILTIAFFIFGKTNFPFQPFGSLAPQVIMPEASRLILQILLSLIAAMGVLAALDYGYQWFRVFRELYMSRQELKDEHKDLEKDASVISRQRQMQKELAQMRSLGDKIPKATVVITNPTHYAVALRWNPREMSAPQVIAKGTDRVAQRIRELAQHHFVPLVENPPLAQALYKSVKIGQEISPEHYRAVSEVIRYVLRIQDQNRRKM</sequence>
<gene>
    <name evidence="3" type="ORF">DAPPUDRAFT_315303</name>
</gene>
<dbReference type="EMBL" id="GL732536">
    <property type="protein sequence ID" value="EFX83903.1"/>
    <property type="molecule type" value="Genomic_DNA"/>
</dbReference>
<evidence type="ECO:0008006" key="5">
    <source>
        <dbReference type="Google" id="ProtNLM"/>
    </source>
</evidence>
<evidence type="ECO:0000313" key="3">
    <source>
        <dbReference type="EMBL" id="EFX83903.1"/>
    </source>
</evidence>
<dbReference type="Gene3D" id="6.10.250.2080">
    <property type="match status" value="1"/>
</dbReference>
<keyword evidence="2" id="KW-0812">Transmembrane</keyword>
<feature type="transmembrane region" description="Helical" evidence="2">
    <location>
        <begin position="7"/>
        <end position="27"/>
    </location>
</feature>
<dbReference type="PANTHER" id="PTHR30531:SF12">
    <property type="entry name" value="FLAGELLAR BIOSYNTHETIC PROTEIN FLHB"/>
    <property type="match status" value="1"/>
</dbReference>
<dbReference type="Gene3D" id="3.40.1690.10">
    <property type="entry name" value="secretion proteins EscU"/>
    <property type="match status" value="1"/>
</dbReference>
<feature type="coiled-coil region" evidence="1">
    <location>
        <begin position="75"/>
        <end position="102"/>
    </location>
</feature>
<accession>E9G9C7</accession>
<dbReference type="InParanoid" id="E9G9C7"/>
<dbReference type="InterPro" id="IPR029025">
    <property type="entry name" value="T3SS_substrate_exporter_C"/>
</dbReference>
<proteinExistence type="predicted"/>
<dbReference type="PRINTS" id="PR00950">
    <property type="entry name" value="TYPE3IMSPROT"/>
</dbReference>
<protein>
    <recommendedName>
        <fullName evidence="5">Flagellar biosynthesis protein FlhB</fullName>
    </recommendedName>
</protein>
<keyword evidence="4" id="KW-1185">Reference proteome</keyword>
<dbReference type="KEGG" id="dpx:DAPPUDRAFT_315303"/>
<dbReference type="GO" id="GO:0009306">
    <property type="term" value="P:protein secretion"/>
    <property type="evidence" value="ECO:0007669"/>
    <property type="project" value="InterPro"/>
</dbReference>
<keyword evidence="1" id="KW-0175">Coiled coil</keyword>
<feature type="transmembrane region" description="Helical" evidence="2">
    <location>
        <begin position="47"/>
        <end position="69"/>
    </location>
</feature>
<organism evidence="3 4">
    <name type="scientific">Daphnia pulex</name>
    <name type="common">Water flea</name>
    <dbReference type="NCBI Taxonomy" id="6669"/>
    <lineage>
        <taxon>Eukaryota</taxon>
        <taxon>Metazoa</taxon>
        <taxon>Ecdysozoa</taxon>
        <taxon>Arthropoda</taxon>
        <taxon>Crustacea</taxon>
        <taxon>Branchiopoda</taxon>
        <taxon>Diplostraca</taxon>
        <taxon>Cladocera</taxon>
        <taxon>Anomopoda</taxon>
        <taxon>Daphniidae</taxon>
        <taxon>Daphnia</taxon>
    </lineage>
</organism>
<reference evidence="3 4" key="1">
    <citation type="journal article" date="2011" name="Science">
        <title>The ecoresponsive genome of Daphnia pulex.</title>
        <authorList>
            <person name="Colbourne J.K."/>
            <person name="Pfrender M.E."/>
            <person name="Gilbert D."/>
            <person name="Thomas W.K."/>
            <person name="Tucker A."/>
            <person name="Oakley T.H."/>
            <person name="Tokishita S."/>
            <person name="Aerts A."/>
            <person name="Arnold G.J."/>
            <person name="Basu M.K."/>
            <person name="Bauer D.J."/>
            <person name="Caceres C.E."/>
            <person name="Carmel L."/>
            <person name="Casola C."/>
            <person name="Choi J.H."/>
            <person name="Detter J.C."/>
            <person name="Dong Q."/>
            <person name="Dusheyko S."/>
            <person name="Eads B.D."/>
            <person name="Frohlich T."/>
            <person name="Geiler-Samerotte K.A."/>
            <person name="Gerlach D."/>
            <person name="Hatcher P."/>
            <person name="Jogdeo S."/>
            <person name="Krijgsveld J."/>
            <person name="Kriventseva E.V."/>
            <person name="Kultz D."/>
            <person name="Laforsch C."/>
            <person name="Lindquist E."/>
            <person name="Lopez J."/>
            <person name="Manak J.R."/>
            <person name="Muller J."/>
            <person name="Pangilinan J."/>
            <person name="Patwardhan R.P."/>
            <person name="Pitluck S."/>
            <person name="Pritham E.J."/>
            <person name="Rechtsteiner A."/>
            <person name="Rho M."/>
            <person name="Rogozin I.B."/>
            <person name="Sakarya O."/>
            <person name="Salamov A."/>
            <person name="Schaack S."/>
            <person name="Shapiro H."/>
            <person name="Shiga Y."/>
            <person name="Skalitzky C."/>
            <person name="Smith Z."/>
            <person name="Souvorov A."/>
            <person name="Sung W."/>
            <person name="Tang Z."/>
            <person name="Tsuchiya D."/>
            <person name="Tu H."/>
            <person name="Vos H."/>
            <person name="Wang M."/>
            <person name="Wolf Y.I."/>
            <person name="Yamagata H."/>
            <person name="Yamada T."/>
            <person name="Ye Y."/>
            <person name="Shaw J.R."/>
            <person name="Andrews J."/>
            <person name="Crease T.J."/>
            <person name="Tang H."/>
            <person name="Lucas S.M."/>
            <person name="Robertson H.M."/>
            <person name="Bork P."/>
            <person name="Koonin E.V."/>
            <person name="Zdobnov E.M."/>
            <person name="Grigoriev I.V."/>
            <person name="Lynch M."/>
            <person name="Boore J.L."/>
        </authorList>
    </citation>
    <scope>NUCLEOTIDE SEQUENCE [LARGE SCALE GENOMIC DNA]</scope>
</reference>
<evidence type="ECO:0000313" key="4">
    <source>
        <dbReference type="Proteomes" id="UP000000305"/>
    </source>
</evidence>
<dbReference type="OrthoDB" id="8300507at2759"/>
<dbReference type="Pfam" id="PF01312">
    <property type="entry name" value="Bac_export_2"/>
    <property type="match status" value="1"/>
</dbReference>
<keyword evidence="2" id="KW-0472">Membrane</keyword>
<evidence type="ECO:0000256" key="1">
    <source>
        <dbReference type="SAM" id="Coils"/>
    </source>
</evidence>
<keyword evidence="2" id="KW-1133">Transmembrane helix</keyword>
<dbReference type="HOGENOM" id="CLU_041013_2_0_1"/>
<name>E9G9C7_DAPPU</name>
<dbReference type="eggNOG" id="ENOG502S81S">
    <property type="taxonomic scope" value="Eukaryota"/>
</dbReference>
<dbReference type="SUPFAM" id="SSF160544">
    <property type="entry name" value="EscU C-terminal domain-like"/>
    <property type="match status" value="1"/>
</dbReference>
<evidence type="ECO:0000256" key="2">
    <source>
        <dbReference type="SAM" id="Phobius"/>
    </source>
</evidence>
<dbReference type="Proteomes" id="UP000000305">
    <property type="component" value="Unassembled WGS sequence"/>
</dbReference>
<dbReference type="STRING" id="6669.E9G9C7"/>
<dbReference type="GO" id="GO:0016020">
    <property type="term" value="C:membrane"/>
    <property type="evidence" value="ECO:0007669"/>
    <property type="project" value="InterPro"/>
</dbReference>
<dbReference type="InterPro" id="IPR006135">
    <property type="entry name" value="T3SS_substrate_exporter"/>
</dbReference>